<dbReference type="EMBL" id="SMAK01000011">
    <property type="protein sequence ID" value="TCT06503.1"/>
    <property type="molecule type" value="Genomic_DNA"/>
</dbReference>
<gene>
    <name evidence="11" type="ORF">EDC22_11186</name>
</gene>
<evidence type="ECO:0000259" key="10">
    <source>
        <dbReference type="Pfam" id="PF21687"/>
    </source>
</evidence>
<dbReference type="InterPro" id="IPR038072">
    <property type="entry name" value="GspK_central_sf"/>
</dbReference>
<accession>A0A4R3M1C0</accession>
<evidence type="ECO:0000256" key="9">
    <source>
        <dbReference type="ARBA" id="ARBA00023136"/>
    </source>
</evidence>
<comment type="caution">
    <text evidence="11">The sequence shown here is derived from an EMBL/GenBank/DDBJ whole genome shotgun (WGS) entry which is preliminary data.</text>
</comment>
<evidence type="ECO:0000256" key="6">
    <source>
        <dbReference type="ARBA" id="ARBA00022692"/>
    </source>
</evidence>
<keyword evidence="8" id="KW-1133">Transmembrane helix</keyword>
<proteinExistence type="inferred from homology"/>
<dbReference type="GO" id="GO:0009306">
    <property type="term" value="P:protein secretion"/>
    <property type="evidence" value="ECO:0007669"/>
    <property type="project" value="InterPro"/>
</dbReference>
<organism evidence="11 12">
    <name type="scientific">Tepidamorphus gemmatus</name>
    <dbReference type="NCBI Taxonomy" id="747076"/>
    <lineage>
        <taxon>Bacteria</taxon>
        <taxon>Pseudomonadati</taxon>
        <taxon>Pseudomonadota</taxon>
        <taxon>Alphaproteobacteria</taxon>
        <taxon>Hyphomicrobiales</taxon>
        <taxon>Tepidamorphaceae</taxon>
        <taxon>Tepidamorphus</taxon>
    </lineage>
</organism>
<keyword evidence="5" id="KW-0997">Cell inner membrane</keyword>
<keyword evidence="7" id="KW-0653">Protein transport</keyword>
<comment type="subcellular location">
    <subcellularLocation>
        <location evidence="1">Cell inner membrane</location>
    </subcellularLocation>
</comment>
<dbReference type="SUPFAM" id="SSF158544">
    <property type="entry name" value="GspK insert domain-like"/>
    <property type="match status" value="1"/>
</dbReference>
<dbReference type="RefSeq" id="WP_165926934.1">
    <property type="nucleotide sequence ID" value="NZ_SMAK01000011.1"/>
</dbReference>
<keyword evidence="6" id="KW-0812">Transmembrane</keyword>
<dbReference type="PANTHER" id="PTHR38831">
    <property type="entry name" value="TYPE II SECRETION SYSTEM PROTEIN K"/>
    <property type="match status" value="1"/>
</dbReference>
<dbReference type="Proteomes" id="UP000295678">
    <property type="component" value="Unassembled WGS sequence"/>
</dbReference>
<evidence type="ECO:0000256" key="1">
    <source>
        <dbReference type="ARBA" id="ARBA00004533"/>
    </source>
</evidence>
<evidence type="ECO:0000256" key="7">
    <source>
        <dbReference type="ARBA" id="ARBA00022927"/>
    </source>
</evidence>
<name>A0A4R3M1C0_9HYPH</name>
<feature type="domain" description="T2SS protein K first SAM-like" evidence="10">
    <location>
        <begin position="107"/>
        <end position="189"/>
    </location>
</feature>
<protein>
    <submittedName>
        <fullName evidence="11">General secretion pathway protein K</fullName>
    </submittedName>
</protein>
<evidence type="ECO:0000256" key="5">
    <source>
        <dbReference type="ARBA" id="ARBA00022519"/>
    </source>
</evidence>
<keyword evidence="3" id="KW-0813">Transport</keyword>
<evidence type="ECO:0000256" key="3">
    <source>
        <dbReference type="ARBA" id="ARBA00022448"/>
    </source>
</evidence>
<dbReference type="PANTHER" id="PTHR38831:SF2">
    <property type="entry name" value="TYPE II SECRETION SYSTEM PROTEIN K"/>
    <property type="match status" value="1"/>
</dbReference>
<evidence type="ECO:0000256" key="8">
    <source>
        <dbReference type="ARBA" id="ARBA00022989"/>
    </source>
</evidence>
<evidence type="ECO:0000313" key="11">
    <source>
        <dbReference type="EMBL" id="TCT06503.1"/>
    </source>
</evidence>
<keyword evidence="4" id="KW-1003">Cell membrane</keyword>
<evidence type="ECO:0000313" key="12">
    <source>
        <dbReference type="Proteomes" id="UP000295678"/>
    </source>
</evidence>
<dbReference type="AlphaFoldDB" id="A0A4R3M1C0"/>
<keyword evidence="12" id="KW-1185">Reference proteome</keyword>
<comment type="similarity">
    <text evidence="2">Belongs to the GSP K family.</text>
</comment>
<dbReference type="Pfam" id="PF21687">
    <property type="entry name" value="T2SSK_1st"/>
    <property type="match status" value="1"/>
</dbReference>
<dbReference type="GO" id="GO:0005886">
    <property type="term" value="C:plasma membrane"/>
    <property type="evidence" value="ECO:0007669"/>
    <property type="project" value="UniProtKB-SubCell"/>
</dbReference>
<dbReference type="InterPro" id="IPR049031">
    <property type="entry name" value="T2SSK_SAM-like_1st"/>
</dbReference>
<dbReference type="InterPro" id="IPR005628">
    <property type="entry name" value="GspK"/>
</dbReference>
<keyword evidence="9" id="KW-0472">Membrane</keyword>
<dbReference type="Gene3D" id="1.10.40.60">
    <property type="entry name" value="EpsJ-like"/>
    <property type="match status" value="1"/>
</dbReference>
<sequence>MRRMTGERGYISVVVLMVAGLLAALVAATMQVSRPTAAYARLNVDELQADALLRGGVAAAAYSLFVGRLDPAQLAGTVVTFATGAVRLSARTERGRIDLNGSPPVLLAGLYRAVNGRGMSAQQFAARVADWRDANGQPGPNGAERPQYREAGLAYGPRNGPFQSVEELMLVLGMTAEDYARLSPHLTIFNPEGTIDPMSASIPVLSSVPGMDARQAQELVAALRAEAPERRAQNRQLQRFSRFLSVEDAQVFRITAEARLLGGFTRTAEAVIVQTDTPQLFDVLAWVDEPAGEGR</sequence>
<reference evidence="11 12" key="1">
    <citation type="submission" date="2019-03" db="EMBL/GenBank/DDBJ databases">
        <title>Genomic Encyclopedia of Type Strains, Phase IV (KMG-IV): sequencing the most valuable type-strain genomes for metagenomic binning, comparative biology and taxonomic classification.</title>
        <authorList>
            <person name="Goeker M."/>
        </authorList>
    </citation>
    <scope>NUCLEOTIDE SEQUENCE [LARGE SCALE GENOMIC DNA]</scope>
    <source>
        <strain evidence="11 12">DSM 19345</strain>
    </source>
</reference>
<evidence type="ECO:0000256" key="2">
    <source>
        <dbReference type="ARBA" id="ARBA00007246"/>
    </source>
</evidence>
<evidence type="ECO:0000256" key="4">
    <source>
        <dbReference type="ARBA" id="ARBA00022475"/>
    </source>
</evidence>